<comment type="pathway">
    <text evidence="4">Cofactor biosynthesis; phylloquinone biosynthesis.</text>
</comment>
<keyword evidence="3 4" id="KW-0456">Lyase</keyword>
<gene>
    <name evidence="4 7" type="primary">menC</name>
    <name evidence="7" type="ORF">DCF19_09810</name>
</gene>
<dbReference type="InterPro" id="IPR036849">
    <property type="entry name" value="Enolase-like_C_sf"/>
</dbReference>
<proteinExistence type="inferred from homology"/>
<dbReference type="EMBL" id="QBML01000011">
    <property type="protein sequence ID" value="PZO41487.1"/>
    <property type="molecule type" value="Genomic_DNA"/>
</dbReference>
<comment type="caution">
    <text evidence="7">The sequence shown here is derived from an EMBL/GenBank/DDBJ whole genome shotgun (WGS) entry which is preliminary data.</text>
</comment>
<dbReference type="Proteomes" id="UP000249467">
    <property type="component" value="Unassembled WGS sequence"/>
</dbReference>
<feature type="binding site" evidence="4">
    <location>
        <position position="252"/>
    </location>
    <ligand>
        <name>Mg(2+)</name>
        <dbReference type="ChEBI" id="CHEBI:18420"/>
    </ligand>
</feature>
<dbReference type="InterPro" id="IPR018110">
    <property type="entry name" value="Mandel_Rmase/mucon_lact_enz_CS"/>
</dbReference>
<dbReference type="SFLD" id="SFLDG00180">
    <property type="entry name" value="muconate_cycloisomerase"/>
    <property type="match status" value="1"/>
</dbReference>
<feature type="domain" description="Mandelate racemase/muconate lactonizing enzyme C-terminal" evidence="6">
    <location>
        <begin position="151"/>
        <end position="248"/>
    </location>
</feature>
<keyword evidence="2 4" id="KW-0460">Magnesium</keyword>
<dbReference type="SFLD" id="SFLDS00001">
    <property type="entry name" value="Enolase"/>
    <property type="match status" value="1"/>
</dbReference>
<evidence type="ECO:0000259" key="6">
    <source>
        <dbReference type="SMART" id="SM00922"/>
    </source>
</evidence>
<dbReference type="InterPro" id="IPR029065">
    <property type="entry name" value="Enolase_C-like"/>
</dbReference>
<dbReference type="UniPathway" id="UPA01057">
    <property type="reaction ID" value="UER00165"/>
</dbReference>
<name>A0A2W4WE69_9CYAN</name>
<evidence type="ECO:0000313" key="7">
    <source>
        <dbReference type="EMBL" id="PZO41487.1"/>
    </source>
</evidence>
<organism evidence="7 8">
    <name type="scientific">Pseudanabaena frigida</name>
    <dbReference type="NCBI Taxonomy" id="945775"/>
    <lineage>
        <taxon>Bacteria</taxon>
        <taxon>Bacillati</taxon>
        <taxon>Cyanobacteriota</taxon>
        <taxon>Cyanophyceae</taxon>
        <taxon>Pseudanabaenales</taxon>
        <taxon>Pseudanabaenaceae</taxon>
        <taxon>Pseudanabaena</taxon>
    </lineage>
</organism>
<dbReference type="InterPro" id="IPR029017">
    <property type="entry name" value="Enolase-like_N"/>
</dbReference>
<comment type="function">
    <text evidence="4">Converts 2-succinyl-6-hydroxy-2,4-cyclohexadiene-1-carboxylate (SHCHC) to 2-succinylbenzoate (OSB).</text>
</comment>
<keyword evidence="1 4" id="KW-0479">Metal-binding</keyword>
<dbReference type="SMART" id="SM00922">
    <property type="entry name" value="MR_MLE"/>
    <property type="match status" value="1"/>
</dbReference>
<feature type="binding site" evidence="4">
    <location>
        <position position="227"/>
    </location>
    <ligand>
        <name>Mg(2+)</name>
        <dbReference type="ChEBI" id="CHEBI:18420"/>
    </ligand>
</feature>
<reference evidence="7 8" key="1">
    <citation type="submission" date="2018-04" db="EMBL/GenBank/DDBJ databases">
        <authorList>
            <person name="Go L.Y."/>
            <person name="Mitchell J.A."/>
        </authorList>
    </citation>
    <scope>NUCLEOTIDE SEQUENCE [LARGE SCALE GENOMIC DNA]</scope>
    <source>
        <strain evidence="7">ULC066bin1</strain>
    </source>
</reference>
<dbReference type="InterPro" id="IPR010196">
    <property type="entry name" value="OSB_synthase_MenC1"/>
</dbReference>
<dbReference type="GO" id="GO:0009234">
    <property type="term" value="P:menaquinone biosynthetic process"/>
    <property type="evidence" value="ECO:0007669"/>
    <property type="project" value="UniProtKB-UniRule"/>
</dbReference>
<dbReference type="SUPFAM" id="SSF51604">
    <property type="entry name" value="Enolase C-terminal domain-like"/>
    <property type="match status" value="1"/>
</dbReference>
<dbReference type="SFLD" id="SFLDF00009">
    <property type="entry name" value="o-succinylbenzoate_synthase"/>
    <property type="match status" value="1"/>
</dbReference>
<dbReference type="UniPathway" id="UPA00995"/>
<dbReference type="PANTHER" id="PTHR48073:SF2">
    <property type="entry name" value="O-SUCCINYLBENZOATE SYNTHASE"/>
    <property type="match status" value="1"/>
</dbReference>
<dbReference type="AlphaFoldDB" id="A0A2W4WE69"/>
<dbReference type="SUPFAM" id="SSF54826">
    <property type="entry name" value="Enolase N-terminal domain-like"/>
    <property type="match status" value="1"/>
</dbReference>
<dbReference type="PROSITE" id="PS00909">
    <property type="entry name" value="MR_MLE_2"/>
    <property type="match status" value="1"/>
</dbReference>
<feature type="active site" description="Proton donor" evidence="4">
    <location>
        <position position="172"/>
    </location>
</feature>
<evidence type="ECO:0000256" key="2">
    <source>
        <dbReference type="ARBA" id="ARBA00022842"/>
    </source>
</evidence>
<dbReference type="Gene3D" id="3.30.390.10">
    <property type="entry name" value="Enolase-like, N-terminal domain"/>
    <property type="match status" value="1"/>
</dbReference>
<dbReference type="CDD" id="cd03320">
    <property type="entry name" value="OSBS"/>
    <property type="match status" value="1"/>
</dbReference>
<sequence>MTFTIQSIKYQPYQLAFREPFPTALGILSHRKGFVIEISDRQLHNGTWRIGLGESAPLDGFGMESLIETEMLLKEAQRSLINAKIENLNDIDKLLSEYNHSPATKHGIELALLDLLSQNQGISISQLLANLSSGKVRDQIAVNTVIGAIAPEQAAARAKEYIQQGFRCLKIKVGTSSFEADFKRVQAVRSQVGNDIQIRIDANQSWSVNEAIANLEKLEFLQIEYVEQPVTALDLEGMAKIRRSQPILVAADESVNNLAQLQQVINTQAADIIILKPMALGGIITAYRAAAFALESGLDVVVTTTIDGAIARKAAFALAAALPIKRACGLATAHLLIES</sequence>
<reference evidence="7 8" key="2">
    <citation type="submission" date="2018-06" db="EMBL/GenBank/DDBJ databases">
        <title>Metagenomic assembly of (sub)arctic Cyanobacteria and their associated microbiome from non-axenic cultures.</title>
        <authorList>
            <person name="Baurain D."/>
        </authorList>
    </citation>
    <scope>NUCLEOTIDE SEQUENCE [LARGE SCALE GENOMIC DNA]</scope>
    <source>
        <strain evidence="7">ULC066bin1</strain>
    </source>
</reference>
<feature type="binding site" evidence="4">
    <location>
        <position position="201"/>
    </location>
    <ligand>
        <name>Mg(2+)</name>
        <dbReference type="ChEBI" id="CHEBI:18420"/>
    </ligand>
</feature>
<dbReference type="HAMAP" id="MF_00470">
    <property type="entry name" value="MenC_1"/>
    <property type="match status" value="1"/>
</dbReference>
<dbReference type="GO" id="GO:0000287">
    <property type="term" value="F:magnesium ion binding"/>
    <property type="evidence" value="ECO:0007669"/>
    <property type="project" value="UniProtKB-UniRule"/>
</dbReference>
<evidence type="ECO:0000256" key="1">
    <source>
        <dbReference type="ARBA" id="ARBA00022723"/>
    </source>
</evidence>
<feature type="active site" description="Proton acceptor" evidence="4">
    <location>
        <position position="276"/>
    </location>
</feature>
<evidence type="ECO:0000256" key="3">
    <source>
        <dbReference type="ARBA" id="ARBA00023239"/>
    </source>
</evidence>
<accession>A0A2W4WE69</accession>
<dbReference type="GO" id="GO:0042372">
    <property type="term" value="P:phylloquinone biosynthetic process"/>
    <property type="evidence" value="ECO:0007669"/>
    <property type="project" value="UniProtKB-UniRule"/>
</dbReference>
<dbReference type="EC" id="4.2.1.113" evidence="4 5"/>
<dbReference type="GO" id="GO:0009063">
    <property type="term" value="P:amino acid catabolic process"/>
    <property type="evidence" value="ECO:0007669"/>
    <property type="project" value="InterPro"/>
</dbReference>
<evidence type="ECO:0000313" key="8">
    <source>
        <dbReference type="Proteomes" id="UP000249467"/>
    </source>
</evidence>
<evidence type="ECO:0000256" key="4">
    <source>
        <dbReference type="HAMAP-Rule" id="MF_00470"/>
    </source>
</evidence>
<comment type="cofactor">
    <cofactor evidence="4">
        <name>a divalent metal cation</name>
        <dbReference type="ChEBI" id="CHEBI:60240"/>
    </cofactor>
</comment>
<dbReference type="Pfam" id="PF13378">
    <property type="entry name" value="MR_MLE_C"/>
    <property type="match status" value="1"/>
</dbReference>
<evidence type="ECO:0000256" key="5">
    <source>
        <dbReference type="NCBIfam" id="TIGR01927"/>
    </source>
</evidence>
<dbReference type="NCBIfam" id="TIGR01927">
    <property type="entry name" value="menC_gam_Gplu"/>
    <property type="match status" value="1"/>
</dbReference>
<comment type="catalytic activity">
    <reaction evidence="4">
        <text>(1R,6R)-6-hydroxy-2-succinyl-cyclohexa-2,4-diene-1-carboxylate = 2-succinylbenzoate + H2O</text>
        <dbReference type="Rhea" id="RHEA:10196"/>
        <dbReference type="ChEBI" id="CHEBI:15377"/>
        <dbReference type="ChEBI" id="CHEBI:18325"/>
        <dbReference type="ChEBI" id="CHEBI:58689"/>
        <dbReference type="EC" id="4.2.1.113"/>
    </reaction>
</comment>
<comment type="pathway">
    <text evidence="4">Quinol/quinone metabolism; 1,4-dihydroxy-2-naphthoate biosynthesis; 1,4-dihydroxy-2-naphthoate from chorismate: step 4/7.</text>
</comment>
<dbReference type="GO" id="GO:0043748">
    <property type="term" value="F:O-succinylbenzoate synthase activity"/>
    <property type="evidence" value="ECO:0007669"/>
    <property type="project" value="UniProtKB-EC"/>
</dbReference>
<dbReference type="Gene3D" id="3.20.20.120">
    <property type="entry name" value="Enolase-like C-terminal domain"/>
    <property type="match status" value="1"/>
</dbReference>
<dbReference type="PANTHER" id="PTHR48073">
    <property type="entry name" value="O-SUCCINYLBENZOATE SYNTHASE-RELATED"/>
    <property type="match status" value="1"/>
</dbReference>
<comment type="similarity">
    <text evidence="4">Belongs to the mandelate racemase/muconate lactonizing enzyme family. MenC type 1 subfamily.</text>
</comment>
<protein>
    <recommendedName>
        <fullName evidence="4 5">o-succinylbenzoate synthase</fullName>
        <shortName evidence="4">OSB synthase</shortName>
        <shortName evidence="4">OSBS</shortName>
        <ecNumber evidence="4 5">4.2.1.113</ecNumber>
    </recommendedName>
    <alternativeName>
        <fullName evidence="4">4-(2'-carboxyphenyl)-4-oxybutyric acid synthase</fullName>
    </alternativeName>
    <alternativeName>
        <fullName evidence="4">o-succinylbenzoic acid synthase</fullName>
    </alternativeName>
</protein>
<dbReference type="InterPro" id="IPR013342">
    <property type="entry name" value="Mandelate_racemase_C"/>
</dbReference>